<evidence type="ECO:0000256" key="8">
    <source>
        <dbReference type="PIRSR" id="PIRSR600175-2"/>
    </source>
</evidence>
<evidence type="ECO:0000256" key="10">
    <source>
        <dbReference type="SAM" id="Phobius"/>
    </source>
</evidence>
<comment type="caution">
    <text evidence="11">The sequence shown here is derived from an EMBL/GenBank/DDBJ whole genome shotgun (WGS) entry which is preliminary data.</text>
</comment>
<dbReference type="PROSITE" id="PS50267">
    <property type="entry name" value="NA_NEUROTRAN_SYMP_3"/>
    <property type="match status" value="1"/>
</dbReference>
<dbReference type="InterPro" id="IPR037272">
    <property type="entry name" value="SNS_sf"/>
</dbReference>
<feature type="disulfide bond" evidence="8">
    <location>
        <begin position="210"/>
        <end position="224"/>
    </location>
</feature>
<keyword evidence="2" id="KW-0813">Transport</keyword>
<reference evidence="11" key="1">
    <citation type="submission" date="2022-11" db="EMBL/GenBank/DDBJ databases">
        <authorList>
            <person name="Kikuchi T."/>
        </authorList>
    </citation>
    <scope>NUCLEOTIDE SEQUENCE</scope>
    <source>
        <strain evidence="11">PS1010</strain>
    </source>
</reference>
<dbReference type="Proteomes" id="UP001152747">
    <property type="component" value="Unassembled WGS sequence"/>
</dbReference>
<dbReference type="EMBL" id="CANHGI010000005">
    <property type="protein sequence ID" value="CAI5450170.1"/>
    <property type="molecule type" value="Genomic_DNA"/>
</dbReference>
<evidence type="ECO:0000256" key="6">
    <source>
        <dbReference type="ARBA" id="ARBA00023136"/>
    </source>
</evidence>
<evidence type="ECO:0000256" key="1">
    <source>
        <dbReference type="ARBA" id="ARBA00004141"/>
    </source>
</evidence>
<name>A0A9P1IQJ2_9PELO</name>
<feature type="transmembrane region" description="Helical" evidence="10">
    <location>
        <begin position="273"/>
        <end position="296"/>
    </location>
</feature>
<feature type="transmembrane region" description="Helical" evidence="10">
    <location>
        <begin position="160"/>
        <end position="184"/>
    </location>
</feature>
<keyword evidence="7" id="KW-0915">Sodium</keyword>
<dbReference type="PANTHER" id="PTHR11616">
    <property type="entry name" value="SODIUM/CHLORIDE DEPENDENT TRANSPORTER"/>
    <property type="match status" value="1"/>
</dbReference>
<proteinExistence type="predicted"/>
<keyword evidence="5 10" id="KW-1133">Transmembrane helix</keyword>
<keyword evidence="4" id="KW-0769">Symport</keyword>
<feature type="compositionally biased region" description="Basic and acidic residues" evidence="9">
    <location>
        <begin position="28"/>
        <end position="73"/>
    </location>
</feature>
<evidence type="ECO:0008006" key="13">
    <source>
        <dbReference type="Google" id="ProtNLM"/>
    </source>
</evidence>
<dbReference type="InterPro" id="IPR000175">
    <property type="entry name" value="Na/ntran_symport"/>
</dbReference>
<keyword evidence="6 10" id="KW-0472">Membrane</keyword>
<dbReference type="AlphaFoldDB" id="A0A9P1IQJ2"/>
<dbReference type="Pfam" id="PF00209">
    <property type="entry name" value="SNF"/>
    <property type="match status" value="1"/>
</dbReference>
<gene>
    <name evidence="11" type="ORF">CAMP_LOCUS12807</name>
</gene>
<dbReference type="GO" id="GO:0005886">
    <property type="term" value="C:plasma membrane"/>
    <property type="evidence" value="ECO:0007669"/>
    <property type="project" value="TreeGrafter"/>
</dbReference>
<keyword evidence="8" id="KW-1015">Disulfide bond</keyword>
<sequence>MTSKNVRRLMRNDYDQIVSTISEDDTEDQPKHQAKDQGSKSKSQDPPKNSKNDTKTTKSGSKESEKLKKKPSRVDIAMEKEVITHPTYSSKFEGLMALLSFVICSSNFWLFPFYCVVNGGWFPIQFTICFLIISVPLLYMEISLGQYASASPLFTFSQMVPAMAGLSAGMTYLLVFRMILQAIWTSCDLSVWFIIVYQSITREIPEWTTCLTENCMNYRLAENCTWIEYGSSKQCDRYQNYILRNRARQLKIFPFLNFLRTWLFDTEPLFSHWSFPSLHVCLAALVVWTLVTLLSIGGYRALSKSGCLILVILFISHTLLFSYSLFSFSNFWPSFRALFGGAQKTGGSFMRWIWSWADAATCALRAVNVGCGGVQKFASLNRFSQKIKYQVLIVSAFAYLTYITIAIYSFMYLAELGRYYYPDVSVEERINIFKSPGTLFSGISEVLTNATGSMFWLTALWIAMPLMGVQGIAAYLWIITSLVIEKINARNRAVQKTDNKMETPCSYRSLHLCTLLSLHTPSSGQIRRDYCSLYRILRGLRYTFHCVFRNLHSLLFLWLQEICCQYSNDGNGRKIDI</sequence>
<dbReference type="GO" id="GO:0005283">
    <property type="term" value="F:amino acid:sodium symporter activity"/>
    <property type="evidence" value="ECO:0007669"/>
    <property type="project" value="TreeGrafter"/>
</dbReference>
<dbReference type="OrthoDB" id="5876443at2759"/>
<evidence type="ECO:0000256" key="3">
    <source>
        <dbReference type="ARBA" id="ARBA00022692"/>
    </source>
</evidence>
<comment type="subcellular location">
    <subcellularLocation>
        <location evidence="1">Membrane</location>
        <topology evidence="1">Multi-pass membrane protein</topology>
    </subcellularLocation>
</comment>
<accession>A0A9P1IQJ2</accession>
<evidence type="ECO:0000313" key="12">
    <source>
        <dbReference type="Proteomes" id="UP001152747"/>
    </source>
</evidence>
<keyword evidence="3 10" id="KW-0812">Transmembrane</keyword>
<dbReference type="PANTHER" id="PTHR11616:SF241">
    <property type="entry name" value="SODIUM- AND CHLORIDE-DEPENDENT GLYCINE TRANSPORTER 2"/>
    <property type="match status" value="1"/>
</dbReference>
<evidence type="ECO:0000256" key="5">
    <source>
        <dbReference type="ARBA" id="ARBA00022989"/>
    </source>
</evidence>
<evidence type="ECO:0000256" key="7">
    <source>
        <dbReference type="PIRSR" id="PIRSR600175-1"/>
    </source>
</evidence>
<evidence type="ECO:0000256" key="2">
    <source>
        <dbReference type="ARBA" id="ARBA00022448"/>
    </source>
</evidence>
<dbReference type="GO" id="GO:0046872">
    <property type="term" value="F:metal ion binding"/>
    <property type="evidence" value="ECO:0007669"/>
    <property type="project" value="UniProtKB-KW"/>
</dbReference>
<evidence type="ECO:0000256" key="9">
    <source>
        <dbReference type="SAM" id="MobiDB-lite"/>
    </source>
</evidence>
<feature type="region of interest" description="Disordered" evidence="9">
    <location>
        <begin position="1"/>
        <end position="73"/>
    </location>
</feature>
<feature type="binding site" evidence="7">
    <location>
        <position position="107"/>
    </location>
    <ligand>
        <name>Na(+)</name>
        <dbReference type="ChEBI" id="CHEBI:29101"/>
        <label>1</label>
    </ligand>
</feature>
<dbReference type="SUPFAM" id="SSF161070">
    <property type="entry name" value="SNF-like"/>
    <property type="match status" value="1"/>
</dbReference>
<keyword evidence="12" id="KW-1185">Reference proteome</keyword>
<dbReference type="GO" id="GO:0089718">
    <property type="term" value="P:amino acid import across plasma membrane"/>
    <property type="evidence" value="ECO:0007669"/>
    <property type="project" value="TreeGrafter"/>
</dbReference>
<keyword evidence="7" id="KW-0479">Metal-binding</keyword>
<feature type="transmembrane region" description="Helical" evidence="10">
    <location>
        <begin position="120"/>
        <end position="139"/>
    </location>
</feature>
<feature type="transmembrane region" description="Helical" evidence="10">
    <location>
        <begin position="454"/>
        <end position="484"/>
    </location>
</feature>
<feature type="transmembrane region" description="Helical" evidence="10">
    <location>
        <begin position="391"/>
        <end position="414"/>
    </location>
</feature>
<evidence type="ECO:0000313" key="11">
    <source>
        <dbReference type="EMBL" id="CAI5450170.1"/>
    </source>
</evidence>
<evidence type="ECO:0000256" key="4">
    <source>
        <dbReference type="ARBA" id="ARBA00022847"/>
    </source>
</evidence>
<organism evidence="11 12">
    <name type="scientific">Caenorhabditis angaria</name>
    <dbReference type="NCBI Taxonomy" id="860376"/>
    <lineage>
        <taxon>Eukaryota</taxon>
        <taxon>Metazoa</taxon>
        <taxon>Ecdysozoa</taxon>
        <taxon>Nematoda</taxon>
        <taxon>Chromadorea</taxon>
        <taxon>Rhabditida</taxon>
        <taxon>Rhabditina</taxon>
        <taxon>Rhabditomorpha</taxon>
        <taxon>Rhabditoidea</taxon>
        <taxon>Rhabditidae</taxon>
        <taxon>Peloderinae</taxon>
        <taxon>Caenorhabditis</taxon>
    </lineage>
</organism>
<feature type="transmembrane region" description="Helical" evidence="10">
    <location>
        <begin position="308"/>
        <end position="332"/>
    </location>
</feature>
<protein>
    <recommendedName>
        <fullName evidence="13">Transporter</fullName>
    </recommendedName>
</protein>